<dbReference type="Proteomes" id="UP000249422">
    <property type="component" value="Unassembled WGS sequence"/>
</dbReference>
<dbReference type="AlphaFoldDB" id="A0AAX1PQG8"/>
<organism evidence="1 2">
    <name type="scientific">Aeromonas salmonicida</name>
    <dbReference type="NCBI Taxonomy" id="645"/>
    <lineage>
        <taxon>Bacteria</taxon>
        <taxon>Pseudomonadati</taxon>
        <taxon>Pseudomonadota</taxon>
        <taxon>Gammaproteobacteria</taxon>
        <taxon>Aeromonadales</taxon>
        <taxon>Aeromonadaceae</taxon>
        <taxon>Aeromonas</taxon>
    </lineage>
</organism>
<reference evidence="1 2" key="1">
    <citation type="submission" date="2018-06" db="EMBL/GenBank/DDBJ databases">
        <title>Freshwater and sediment microbial communities from various areas in North America, analyzing microbe dynamics in response to fracking.</title>
        <authorList>
            <person name="Lamendella R."/>
        </authorList>
    </citation>
    <scope>NUCLEOTIDE SEQUENCE [LARGE SCALE GENOMIC DNA]</scope>
    <source>
        <strain evidence="1 2">17</strain>
    </source>
</reference>
<proteinExistence type="predicted"/>
<accession>A0AAX1PQG8</accession>
<evidence type="ECO:0000313" key="2">
    <source>
        <dbReference type="Proteomes" id="UP000249422"/>
    </source>
</evidence>
<comment type="caution">
    <text evidence="1">The sequence shown here is derived from an EMBL/GenBank/DDBJ whole genome shotgun (WGS) entry which is preliminary data.</text>
</comment>
<gene>
    <name evidence="1" type="ORF">DEU50_101217</name>
</gene>
<protein>
    <submittedName>
        <fullName evidence="1">Uncharacterized protein</fullName>
    </submittedName>
</protein>
<dbReference type="EMBL" id="QLLM01000001">
    <property type="protein sequence ID" value="RAJ09488.1"/>
    <property type="molecule type" value="Genomic_DNA"/>
</dbReference>
<evidence type="ECO:0000313" key="1">
    <source>
        <dbReference type="EMBL" id="RAJ09488.1"/>
    </source>
</evidence>
<name>A0AAX1PQG8_AERSA</name>
<sequence length="62" mass="6653">MIFPNSRDHQRVIGCGPSPGTTIPSPLSFCLRVSGASLRFRAVMVPCSFGARFNGSLQSIVQ</sequence>